<feature type="compositionally biased region" description="Basic residues" evidence="1">
    <location>
        <begin position="380"/>
        <end position="398"/>
    </location>
</feature>
<sequence>MNCCGLCGHGFGADSLGSTVDSTRIFAEHDEWAKSYEKNNCVIGKPEDLNDIYFDIPWMWERLHRANDYTLSGVTLNTWSWDHYRFHFTSDSGELVMGDTTKWMDRALAVYLGGPVNRPAYGTVAYPMHERCWAFMTRILDVGLIESNLFLFTKVLYQRMKDTKGANKFLIDEKQYWKQPGQKYYMNLALKDPAKYAKICEGKMKALEGCLDYAFAPRDPFNVPELPGLLSDLEESHKKKDPKGNTKEIKAWKPRTPRCHRMGLRPSTFDVCRIEAPIEIIIMIMDYLPSLRDIKTLMWVFPQWRYMVPQTCWRDRFIRELALNELAQNANALNWRYLYFNADALLAKSHGWLFRRHVLGSLEKTKVAFLKSVNPEPKRKPTLKPKPKRKSKSKAKSK</sequence>
<proteinExistence type="predicted"/>
<accession>A0A1L9VL09</accession>
<reference evidence="3" key="1">
    <citation type="journal article" date="2017" name="Genome Biol.">
        <title>Comparative genomics reveals high biological diversity and specific adaptations in the industrially and medically important fungal genus Aspergillus.</title>
        <authorList>
            <person name="de Vries R.P."/>
            <person name="Riley R."/>
            <person name="Wiebenga A."/>
            <person name="Aguilar-Osorio G."/>
            <person name="Amillis S."/>
            <person name="Uchima C.A."/>
            <person name="Anderluh G."/>
            <person name="Asadollahi M."/>
            <person name="Askin M."/>
            <person name="Barry K."/>
            <person name="Battaglia E."/>
            <person name="Bayram O."/>
            <person name="Benocci T."/>
            <person name="Braus-Stromeyer S.A."/>
            <person name="Caldana C."/>
            <person name="Canovas D."/>
            <person name="Cerqueira G.C."/>
            <person name="Chen F."/>
            <person name="Chen W."/>
            <person name="Choi C."/>
            <person name="Clum A."/>
            <person name="Dos Santos R.A."/>
            <person name="Damasio A.R."/>
            <person name="Diallinas G."/>
            <person name="Emri T."/>
            <person name="Fekete E."/>
            <person name="Flipphi M."/>
            <person name="Freyberg S."/>
            <person name="Gallo A."/>
            <person name="Gournas C."/>
            <person name="Habgood R."/>
            <person name="Hainaut M."/>
            <person name="Harispe M.L."/>
            <person name="Henrissat B."/>
            <person name="Hilden K.S."/>
            <person name="Hope R."/>
            <person name="Hossain A."/>
            <person name="Karabika E."/>
            <person name="Karaffa L."/>
            <person name="Karanyi Z."/>
            <person name="Krasevec N."/>
            <person name="Kuo A."/>
            <person name="Kusch H."/>
            <person name="LaButti K."/>
            <person name="Lagendijk E.L."/>
            <person name="Lapidus A."/>
            <person name="Levasseur A."/>
            <person name="Lindquist E."/>
            <person name="Lipzen A."/>
            <person name="Logrieco A.F."/>
            <person name="MacCabe A."/>
            <person name="Maekelae M.R."/>
            <person name="Malavazi I."/>
            <person name="Melin P."/>
            <person name="Meyer V."/>
            <person name="Mielnichuk N."/>
            <person name="Miskei M."/>
            <person name="Molnar A.P."/>
            <person name="Mule G."/>
            <person name="Ngan C.Y."/>
            <person name="Orejas M."/>
            <person name="Orosz E."/>
            <person name="Ouedraogo J.P."/>
            <person name="Overkamp K.M."/>
            <person name="Park H.-S."/>
            <person name="Perrone G."/>
            <person name="Piumi F."/>
            <person name="Punt P.J."/>
            <person name="Ram A.F."/>
            <person name="Ramon A."/>
            <person name="Rauscher S."/>
            <person name="Record E."/>
            <person name="Riano-Pachon D.M."/>
            <person name="Robert V."/>
            <person name="Roehrig J."/>
            <person name="Ruller R."/>
            <person name="Salamov A."/>
            <person name="Salih N.S."/>
            <person name="Samson R.A."/>
            <person name="Sandor E."/>
            <person name="Sanguinetti M."/>
            <person name="Schuetze T."/>
            <person name="Sepcic K."/>
            <person name="Shelest E."/>
            <person name="Sherlock G."/>
            <person name="Sophianopoulou V."/>
            <person name="Squina F.M."/>
            <person name="Sun H."/>
            <person name="Susca A."/>
            <person name="Todd R.B."/>
            <person name="Tsang A."/>
            <person name="Unkles S.E."/>
            <person name="van de Wiele N."/>
            <person name="van Rossen-Uffink D."/>
            <person name="Oliveira J.V."/>
            <person name="Vesth T.C."/>
            <person name="Visser J."/>
            <person name="Yu J.-H."/>
            <person name="Zhou M."/>
            <person name="Andersen M.R."/>
            <person name="Archer D.B."/>
            <person name="Baker S.E."/>
            <person name="Benoit I."/>
            <person name="Brakhage A.A."/>
            <person name="Braus G.H."/>
            <person name="Fischer R."/>
            <person name="Frisvad J.C."/>
            <person name="Goldman G.H."/>
            <person name="Houbraken J."/>
            <person name="Oakley B."/>
            <person name="Pocsi I."/>
            <person name="Scazzocchio C."/>
            <person name="Seiboth B."/>
            <person name="vanKuyk P.A."/>
            <person name="Wortman J."/>
            <person name="Dyer P.S."/>
            <person name="Grigoriev I.V."/>
        </authorList>
    </citation>
    <scope>NUCLEOTIDE SEQUENCE [LARGE SCALE GENOMIC DNA]</scope>
    <source>
        <strain evidence="3">CBS 516.65</strain>
    </source>
</reference>
<evidence type="ECO:0000313" key="3">
    <source>
        <dbReference type="Proteomes" id="UP000184300"/>
    </source>
</evidence>
<evidence type="ECO:0000256" key="1">
    <source>
        <dbReference type="SAM" id="MobiDB-lite"/>
    </source>
</evidence>
<feature type="region of interest" description="Disordered" evidence="1">
    <location>
        <begin position="374"/>
        <end position="398"/>
    </location>
</feature>
<keyword evidence="3" id="KW-1185">Reference proteome</keyword>
<dbReference type="Proteomes" id="UP000184300">
    <property type="component" value="Unassembled WGS sequence"/>
</dbReference>
<dbReference type="EMBL" id="KV878896">
    <property type="protein sequence ID" value="OJJ84603.1"/>
    <property type="molecule type" value="Genomic_DNA"/>
</dbReference>
<dbReference type="RefSeq" id="XP_022401301.1">
    <property type="nucleotide sequence ID" value="XM_022542275.1"/>
</dbReference>
<evidence type="ECO:0008006" key="4">
    <source>
        <dbReference type="Google" id="ProtNLM"/>
    </source>
</evidence>
<dbReference type="VEuPathDB" id="FungiDB:ASPGLDRAFT_1516503"/>
<dbReference type="GeneID" id="34458536"/>
<name>A0A1L9VL09_ASPGL</name>
<protein>
    <recommendedName>
        <fullName evidence="4">F-box domain-containing protein</fullName>
    </recommendedName>
</protein>
<dbReference type="AlphaFoldDB" id="A0A1L9VL09"/>
<gene>
    <name evidence="2" type="ORF">ASPGLDRAFT_1516503</name>
</gene>
<organism evidence="2 3">
    <name type="scientific">Aspergillus glaucus CBS 516.65</name>
    <dbReference type="NCBI Taxonomy" id="1160497"/>
    <lineage>
        <taxon>Eukaryota</taxon>
        <taxon>Fungi</taxon>
        <taxon>Dikarya</taxon>
        <taxon>Ascomycota</taxon>
        <taxon>Pezizomycotina</taxon>
        <taxon>Eurotiomycetes</taxon>
        <taxon>Eurotiomycetidae</taxon>
        <taxon>Eurotiales</taxon>
        <taxon>Aspergillaceae</taxon>
        <taxon>Aspergillus</taxon>
        <taxon>Aspergillus subgen. Aspergillus</taxon>
    </lineage>
</organism>
<dbReference type="OrthoDB" id="4485631at2759"/>
<evidence type="ECO:0000313" key="2">
    <source>
        <dbReference type="EMBL" id="OJJ84603.1"/>
    </source>
</evidence>